<comment type="similarity">
    <text evidence="1">Belongs to the membrane fusion protein (MFP) (TC 8.A.1) family.</text>
</comment>
<evidence type="ECO:0000313" key="6">
    <source>
        <dbReference type="EMBL" id="ARP18694.1"/>
    </source>
</evidence>
<reference evidence="6" key="1">
    <citation type="submission" date="2016-10" db="EMBL/GenBank/DDBJ databases">
        <title>The High Quality Genome of Vibrio alginolyticus K01M1.</title>
        <authorList>
            <person name="Wendling C."/>
            <person name="Chibani C.M."/>
            <person name="Hertel R."/>
            <person name="Sproer C."/>
            <person name="Bunk B."/>
            <person name="Overmann J."/>
            <person name="Roth O."/>
            <person name="Liesegang H."/>
        </authorList>
    </citation>
    <scope>NUCLEOTIDE SEQUENCE</scope>
    <source>
        <strain evidence="6">K05K4</strain>
    </source>
</reference>
<evidence type="ECO:0000259" key="5">
    <source>
        <dbReference type="Pfam" id="PF25963"/>
    </source>
</evidence>
<feature type="transmembrane region" description="Helical" evidence="3">
    <location>
        <begin position="12"/>
        <end position="32"/>
    </location>
</feature>
<dbReference type="PANTHER" id="PTHR30367:SF1">
    <property type="entry name" value="MULTIDRUG RESISTANCE PROTEIN MDTN"/>
    <property type="match status" value="1"/>
</dbReference>
<organism evidence="6">
    <name type="scientific">Vibrio alginolyticus</name>
    <dbReference type="NCBI Taxonomy" id="663"/>
    <lineage>
        <taxon>Bacteria</taxon>
        <taxon>Pseudomonadati</taxon>
        <taxon>Pseudomonadota</taxon>
        <taxon>Gammaproteobacteria</taxon>
        <taxon>Vibrionales</taxon>
        <taxon>Vibrionaceae</taxon>
        <taxon>Vibrio</taxon>
    </lineage>
</organism>
<dbReference type="NCBIfam" id="NF007785">
    <property type="entry name" value="PRK10476.1"/>
    <property type="match status" value="1"/>
</dbReference>
<dbReference type="Gene3D" id="2.40.30.170">
    <property type="match status" value="1"/>
</dbReference>
<evidence type="ECO:0000256" key="2">
    <source>
        <dbReference type="SAM" id="Coils"/>
    </source>
</evidence>
<dbReference type="EMBL" id="CP017902">
    <property type="protein sequence ID" value="ARP18694.1"/>
    <property type="molecule type" value="Genomic_DNA"/>
</dbReference>
<feature type="coiled-coil region" evidence="2">
    <location>
        <begin position="157"/>
        <end position="184"/>
    </location>
</feature>
<protein>
    <submittedName>
        <fullName evidence="6">Multidrug resistance protein MdtN</fullName>
    </submittedName>
</protein>
<dbReference type="SUPFAM" id="SSF111369">
    <property type="entry name" value="HlyD-like secretion proteins"/>
    <property type="match status" value="2"/>
</dbReference>
<accession>A0A1W6V0M2</accession>
<dbReference type="Pfam" id="PF25963">
    <property type="entry name" value="Beta-barrel_AAEA"/>
    <property type="match status" value="1"/>
</dbReference>
<evidence type="ECO:0000256" key="3">
    <source>
        <dbReference type="SAM" id="Phobius"/>
    </source>
</evidence>
<dbReference type="PANTHER" id="PTHR30367">
    <property type="entry name" value="P-HYDROXYBENZOIC ACID EFFLUX PUMP SUBUNIT AAEA-RELATED"/>
    <property type="match status" value="1"/>
</dbReference>
<feature type="domain" description="Multidrug resistance protein MdtA-like barrel-sandwich hybrid" evidence="4">
    <location>
        <begin position="50"/>
        <end position="243"/>
    </location>
</feature>
<sequence>MAKSVYTRRYSAVGIMLAIAITVGAALSGWYYQHRSNSTPLSDDAVLTANAVNIAPAVAGRITSILVKDNQRIKKGDLLFLLDPAPYEVVVDKAKAELQLAEALRDAQRRVIVAEQSNTAIASEQVARAKTNLSLTEAALARLKPLGPKGYVTAQQIDDARTARDDARTSLEQAMHQKAAAEALVTTLDESEAVVKARKAALDIAEYELAETKVYAPTDGLVVGLTTSAGEVVAPGESLFTLIDTRNWYASATFPETELEHIAIGDCSKVYVLANRSKPISGRVESIGWGVISEDLINLPRNLPYVPKSLNWVRIAQRFPVQIKLDNPPNSLMRVGASAVVLIQHGEQCDNAEK</sequence>
<dbReference type="Gene3D" id="2.40.50.100">
    <property type="match status" value="1"/>
</dbReference>
<keyword evidence="2" id="KW-0175">Coiled coil</keyword>
<keyword evidence="3" id="KW-0472">Membrane</keyword>
<dbReference type="Pfam" id="PF25917">
    <property type="entry name" value="BSH_RND"/>
    <property type="match status" value="1"/>
</dbReference>
<gene>
    <name evidence="6" type="primary">mdtN_2</name>
    <name evidence="6" type="ORF">K05K4_18600</name>
</gene>
<dbReference type="InterPro" id="IPR058625">
    <property type="entry name" value="MdtA-like_BSH"/>
</dbReference>
<keyword evidence="3" id="KW-1133">Transmembrane helix</keyword>
<proteinExistence type="inferred from homology"/>
<evidence type="ECO:0000256" key="1">
    <source>
        <dbReference type="ARBA" id="ARBA00009477"/>
    </source>
</evidence>
<evidence type="ECO:0000259" key="4">
    <source>
        <dbReference type="Pfam" id="PF25917"/>
    </source>
</evidence>
<dbReference type="AlphaFoldDB" id="A0A1W6V0M2"/>
<dbReference type="RefSeq" id="WP_086046839.1">
    <property type="nucleotide sequence ID" value="NZ_CP017889.1"/>
</dbReference>
<dbReference type="InterPro" id="IPR050393">
    <property type="entry name" value="MFP_Efflux_Pump"/>
</dbReference>
<feature type="domain" description="p-hydroxybenzoic acid efflux pump subunit AaeA-like beta-barrel" evidence="5">
    <location>
        <begin position="248"/>
        <end position="343"/>
    </location>
</feature>
<keyword evidence="3" id="KW-0812">Transmembrane</keyword>
<dbReference type="InterPro" id="IPR058634">
    <property type="entry name" value="AaeA-lik-b-barrel"/>
</dbReference>
<name>A0A1W6V0M2_VIBAL</name>